<evidence type="ECO:0000313" key="2">
    <source>
        <dbReference type="EMBL" id="KAB1440342.1"/>
    </source>
</evidence>
<gene>
    <name evidence="2" type="ORF">F8A88_13920</name>
</gene>
<organism evidence="2 3">
    <name type="scientific">Pseudodesulfovibrio senegalensis</name>
    <dbReference type="NCBI Taxonomy" id="1721087"/>
    <lineage>
        <taxon>Bacteria</taxon>
        <taxon>Pseudomonadati</taxon>
        <taxon>Thermodesulfobacteriota</taxon>
        <taxon>Desulfovibrionia</taxon>
        <taxon>Desulfovibrionales</taxon>
        <taxon>Desulfovibrionaceae</taxon>
    </lineage>
</organism>
<accession>A0A6N6N0B9</accession>
<dbReference type="AlphaFoldDB" id="A0A6N6N0B9"/>
<evidence type="ECO:0000256" key="1">
    <source>
        <dbReference type="SAM" id="MobiDB-lite"/>
    </source>
</evidence>
<reference evidence="2 3" key="1">
    <citation type="journal article" date="2017" name="Int. J. Syst. Evol. Microbiol.">
        <title>Desulfovibrio senegalensis sp. nov., a mesophilic sulfate reducer isolated from marine sediment.</title>
        <authorList>
            <person name="Thioye A."/>
            <person name="Gam Z.B.A."/>
            <person name="Mbengue M."/>
            <person name="Cayol J.L."/>
            <person name="Joseph-Bartoli M."/>
            <person name="Toure-Kane C."/>
            <person name="Labat M."/>
        </authorList>
    </citation>
    <scope>NUCLEOTIDE SEQUENCE [LARGE SCALE GENOMIC DNA]</scope>
    <source>
        <strain evidence="2 3">DSM 101509</strain>
    </source>
</reference>
<name>A0A6N6N0B9_9BACT</name>
<dbReference type="EMBL" id="WAIE01000007">
    <property type="protein sequence ID" value="KAB1440342.1"/>
    <property type="molecule type" value="Genomic_DNA"/>
</dbReference>
<proteinExistence type="predicted"/>
<dbReference type="OrthoDB" id="5423001at2"/>
<sequence>MNTERVDTLLQIALTAAKDNDDWQDRELGDIHLIKYLYLADLEYAKHNNGETYTGIPWKFHHFGPWAVPLWERIEPALLAMGAEKKEISAEHDFVRWRDAGQGRSALLDKQGVIAKIVIEQAVKEYGSNTEELLHHIYLTKPMLSAAPGEMLDFSLVVEPDLPKISPPEKKTLSQGQLKRQKERQARMQSRFKERFKAVRASKQKQRVKVEPRYDEVFSEGVAFLDSLNGQQIDNQTLTCSISPELWKSKARHDPDLP</sequence>
<evidence type="ECO:0000313" key="3">
    <source>
        <dbReference type="Proteomes" id="UP000438699"/>
    </source>
</evidence>
<protein>
    <submittedName>
        <fullName evidence="2">SocA family protein</fullName>
    </submittedName>
</protein>
<dbReference type="Proteomes" id="UP000438699">
    <property type="component" value="Unassembled WGS sequence"/>
</dbReference>
<keyword evidence="3" id="KW-1185">Reference proteome</keyword>
<comment type="caution">
    <text evidence="2">The sequence shown here is derived from an EMBL/GenBank/DDBJ whole genome shotgun (WGS) entry which is preliminary data.</text>
</comment>
<feature type="region of interest" description="Disordered" evidence="1">
    <location>
        <begin position="165"/>
        <end position="184"/>
    </location>
</feature>
<dbReference type="RefSeq" id="WP_151151783.1">
    <property type="nucleotide sequence ID" value="NZ_WAIE01000007.1"/>
</dbReference>